<evidence type="ECO:0000256" key="1">
    <source>
        <dbReference type="SAM" id="Phobius"/>
    </source>
</evidence>
<dbReference type="Proteomes" id="UP000190080">
    <property type="component" value="Unassembled WGS sequence"/>
</dbReference>
<feature type="transmembrane region" description="Helical" evidence="1">
    <location>
        <begin position="189"/>
        <end position="209"/>
    </location>
</feature>
<feature type="transmembrane region" description="Helical" evidence="1">
    <location>
        <begin position="443"/>
        <end position="461"/>
    </location>
</feature>
<feature type="transmembrane region" description="Helical" evidence="1">
    <location>
        <begin position="505"/>
        <end position="522"/>
    </location>
</feature>
<accession>A0A1V4IVB6</accession>
<name>A0A1V4IVB6_9CLOT</name>
<gene>
    <name evidence="2" type="ORF">CLORY_08700</name>
</gene>
<feature type="transmembrane region" description="Helical" evidence="1">
    <location>
        <begin position="67"/>
        <end position="88"/>
    </location>
</feature>
<keyword evidence="1" id="KW-1133">Transmembrane helix</keyword>
<dbReference type="EMBL" id="MZGV01000006">
    <property type="protein sequence ID" value="OPJ63998.1"/>
    <property type="molecule type" value="Genomic_DNA"/>
</dbReference>
<feature type="transmembrane region" description="Helical" evidence="1">
    <location>
        <begin position="21"/>
        <end position="39"/>
    </location>
</feature>
<comment type="caution">
    <text evidence="2">The sequence shown here is derived from an EMBL/GenBank/DDBJ whole genome shotgun (WGS) entry which is preliminary data.</text>
</comment>
<keyword evidence="3" id="KW-1185">Reference proteome</keyword>
<protein>
    <submittedName>
        <fullName evidence="2">Uncharacterized protein</fullName>
    </submittedName>
</protein>
<feature type="transmembrane region" description="Helical" evidence="1">
    <location>
        <begin position="413"/>
        <end position="437"/>
    </location>
</feature>
<evidence type="ECO:0000313" key="2">
    <source>
        <dbReference type="EMBL" id="OPJ63998.1"/>
    </source>
</evidence>
<feature type="transmembrane region" description="Helical" evidence="1">
    <location>
        <begin position="473"/>
        <end position="493"/>
    </location>
</feature>
<dbReference type="OrthoDB" id="6017159at2"/>
<reference evidence="2 3" key="1">
    <citation type="submission" date="2017-03" db="EMBL/GenBank/DDBJ databases">
        <title>Genome sequence of Clostridium oryzae DSM 28571.</title>
        <authorList>
            <person name="Poehlein A."/>
            <person name="Daniel R."/>
        </authorList>
    </citation>
    <scope>NUCLEOTIDE SEQUENCE [LARGE SCALE GENOMIC DNA]</scope>
    <source>
        <strain evidence="2 3">DSM 28571</strain>
    </source>
</reference>
<feature type="transmembrane region" description="Helical" evidence="1">
    <location>
        <begin position="155"/>
        <end position="177"/>
    </location>
</feature>
<evidence type="ECO:0000313" key="3">
    <source>
        <dbReference type="Proteomes" id="UP000190080"/>
    </source>
</evidence>
<sequence length="530" mass="60412">MNSVYQIYYVGISDFLDRIRSKSILIISLLMIYISYLFFPQNNTSIYYTLKYYLHGFFYRGVYNSVWLGWVATIAFISIVTLIGFYFVRNAINRERHFLIGEITASTPIKSWIFIFGKTFSSFLFLLLQMCVVILVTAIMQFVRGESYCFQPIKLITPFLILGVPACFITAVIAIIFETIPFLAKSLGNVIYFFVWSGILVVSMQGGAYSLTDVFGFSSAAQIILEQLKRNFKQFRNMNSFSLGTSGPLHNNVKTFMMNNVSVSGNVLFERCFWVLVGILLLILASMLFKRTYLAAGKRYTGIKSFMKEKTHNPQKGVVLSEIFEKRTYSNDFAIVKSEFKIMLSSANIWWYIAMFLCCICVFFTNGDSFYKVVIPAIWILPIFIWSRLGSIQMDFNMEEYLSTYKNYRSSQLLNSVAAGILFTIFINVTIIIKFVLLRNFEGAAYIFMGAIFVNALGIFIGNFAKSSTAFEITYIILWYVGITNGVSGLNFLGTTQQAASSHTPIVFLFIGIILTIASIIIKNRRMNNV</sequence>
<dbReference type="AlphaFoldDB" id="A0A1V4IVB6"/>
<keyword evidence="1" id="KW-0812">Transmembrane</keyword>
<feature type="transmembrane region" description="Helical" evidence="1">
    <location>
        <begin position="349"/>
        <end position="367"/>
    </location>
</feature>
<feature type="transmembrane region" description="Helical" evidence="1">
    <location>
        <begin position="373"/>
        <end position="392"/>
    </location>
</feature>
<feature type="transmembrane region" description="Helical" evidence="1">
    <location>
        <begin position="268"/>
        <end position="289"/>
    </location>
</feature>
<proteinExistence type="predicted"/>
<dbReference type="RefSeq" id="WP_079422304.1">
    <property type="nucleotide sequence ID" value="NZ_MZGV01000006.1"/>
</dbReference>
<feature type="transmembrane region" description="Helical" evidence="1">
    <location>
        <begin position="123"/>
        <end position="143"/>
    </location>
</feature>
<organism evidence="2 3">
    <name type="scientific">Clostridium oryzae</name>
    <dbReference type="NCBI Taxonomy" id="1450648"/>
    <lineage>
        <taxon>Bacteria</taxon>
        <taxon>Bacillati</taxon>
        <taxon>Bacillota</taxon>
        <taxon>Clostridia</taxon>
        <taxon>Eubacteriales</taxon>
        <taxon>Clostridiaceae</taxon>
        <taxon>Clostridium</taxon>
    </lineage>
</organism>
<dbReference type="STRING" id="1450648.CLORY_08700"/>
<keyword evidence="1" id="KW-0472">Membrane</keyword>